<proteinExistence type="predicted"/>
<protein>
    <submittedName>
        <fullName evidence="1">Uncharacterized protein</fullName>
    </submittedName>
</protein>
<name>A0AAN9TDP8_9HEMI</name>
<evidence type="ECO:0000313" key="2">
    <source>
        <dbReference type="Proteomes" id="UP001367676"/>
    </source>
</evidence>
<comment type="caution">
    <text evidence="1">The sequence shown here is derived from an EMBL/GenBank/DDBJ whole genome shotgun (WGS) entry which is preliminary data.</text>
</comment>
<reference evidence="1 2" key="1">
    <citation type="submission" date="2024-03" db="EMBL/GenBank/DDBJ databases">
        <title>Adaptation during the transition from Ophiocordyceps entomopathogen to insect associate is accompanied by gene loss and intensified selection.</title>
        <authorList>
            <person name="Ward C.M."/>
            <person name="Onetto C.A."/>
            <person name="Borneman A.R."/>
        </authorList>
    </citation>
    <scope>NUCLEOTIDE SEQUENCE [LARGE SCALE GENOMIC DNA]</scope>
    <source>
        <strain evidence="1">AWRI1</strain>
        <tissue evidence="1">Single Adult Female</tissue>
    </source>
</reference>
<accession>A0AAN9TDP8</accession>
<keyword evidence="2" id="KW-1185">Reference proteome</keyword>
<sequence length="66" mass="7546">MWHHLLIFDACDAVKNDLTQKPYRSAPLTSDMNFACKTRNTLHRVKIKSNGSEPVLHCHSRSSSLH</sequence>
<evidence type="ECO:0000313" key="1">
    <source>
        <dbReference type="EMBL" id="KAK7582559.1"/>
    </source>
</evidence>
<organism evidence="1 2">
    <name type="scientific">Parthenolecanium corni</name>
    <dbReference type="NCBI Taxonomy" id="536013"/>
    <lineage>
        <taxon>Eukaryota</taxon>
        <taxon>Metazoa</taxon>
        <taxon>Ecdysozoa</taxon>
        <taxon>Arthropoda</taxon>
        <taxon>Hexapoda</taxon>
        <taxon>Insecta</taxon>
        <taxon>Pterygota</taxon>
        <taxon>Neoptera</taxon>
        <taxon>Paraneoptera</taxon>
        <taxon>Hemiptera</taxon>
        <taxon>Sternorrhyncha</taxon>
        <taxon>Coccoidea</taxon>
        <taxon>Coccidae</taxon>
        <taxon>Parthenolecanium</taxon>
    </lineage>
</organism>
<dbReference type="Proteomes" id="UP001367676">
    <property type="component" value="Unassembled WGS sequence"/>
</dbReference>
<dbReference type="EMBL" id="JBBCAQ010000033">
    <property type="protein sequence ID" value="KAK7582559.1"/>
    <property type="molecule type" value="Genomic_DNA"/>
</dbReference>
<gene>
    <name evidence="1" type="ORF">V9T40_014004</name>
</gene>
<dbReference type="AlphaFoldDB" id="A0AAN9TDP8"/>